<keyword evidence="3" id="KW-1185">Reference proteome</keyword>
<feature type="region of interest" description="Disordered" evidence="1">
    <location>
        <begin position="97"/>
        <end position="130"/>
    </location>
</feature>
<dbReference type="AlphaFoldDB" id="A0A261XTV5"/>
<organism evidence="2 3">
    <name type="scientific">Bifiguratus adelaidae</name>
    <dbReference type="NCBI Taxonomy" id="1938954"/>
    <lineage>
        <taxon>Eukaryota</taxon>
        <taxon>Fungi</taxon>
        <taxon>Fungi incertae sedis</taxon>
        <taxon>Mucoromycota</taxon>
        <taxon>Mucoromycotina</taxon>
        <taxon>Endogonomycetes</taxon>
        <taxon>Endogonales</taxon>
        <taxon>Endogonales incertae sedis</taxon>
        <taxon>Bifiguratus</taxon>
    </lineage>
</organism>
<feature type="compositionally biased region" description="Basic and acidic residues" evidence="1">
    <location>
        <begin position="107"/>
        <end position="122"/>
    </location>
</feature>
<feature type="non-terminal residue" evidence="2">
    <location>
        <position position="147"/>
    </location>
</feature>
<dbReference type="Proteomes" id="UP000242875">
    <property type="component" value="Unassembled WGS sequence"/>
</dbReference>
<evidence type="ECO:0000256" key="1">
    <source>
        <dbReference type="SAM" id="MobiDB-lite"/>
    </source>
</evidence>
<evidence type="ECO:0000313" key="2">
    <source>
        <dbReference type="EMBL" id="OZJ01780.1"/>
    </source>
</evidence>
<feature type="compositionally biased region" description="Polar residues" evidence="1">
    <location>
        <begin position="1"/>
        <end position="12"/>
    </location>
</feature>
<feature type="region of interest" description="Disordered" evidence="1">
    <location>
        <begin position="49"/>
        <end position="69"/>
    </location>
</feature>
<accession>A0A261XTV5</accession>
<reference evidence="2 3" key="1">
    <citation type="journal article" date="2017" name="Mycologia">
        <title>Bifiguratus adelaidae, gen. et sp. nov., a new member of Mucoromycotina in endophytic and soil-dwelling habitats.</title>
        <authorList>
            <person name="Torres-Cruz T.J."/>
            <person name="Billingsley Tobias T.L."/>
            <person name="Almatruk M."/>
            <person name="Hesse C."/>
            <person name="Kuske C.R."/>
            <person name="Desiro A."/>
            <person name="Benucci G.M."/>
            <person name="Bonito G."/>
            <person name="Stajich J.E."/>
            <person name="Dunlap C."/>
            <person name="Arnold A.E."/>
            <person name="Porras-Alfaro A."/>
        </authorList>
    </citation>
    <scope>NUCLEOTIDE SEQUENCE [LARGE SCALE GENOMIC DNA]</scope>
    <source>
        <strain evidence="2 3">AZ0501</strain>
    </source>
</reference>
<sequence>MTKQTFTPSTYHGRTLAPQGKRSDGSPTTLMYIGGEFVESETTAWIPVRDPVTPAPSLSEKARRQGRARIGPDSDLALCAAMGTTITQSFIHGKASDNVMTLTPSRSQERERQRQAREKDVPEQLQGESDITYSERIKRLLDWTPRL</sequence>
<name>A0A261XTV5_9FUNG</name>
<feature type="region of interest" description="Disordered" evidence="1">
    <location>
        <begin position="1"/>
        <end position="26"/>
    </location>
</feature>
<proteinExistence type="predicted"/>
<comment type="caution">
    <text evidence="2">The sequence shown here is derived from an EMBL/GenBank/DDBJ whole genome shotgun (WGS) entry which is preliminary data.</text>
</comment>
<gene>
    <name evidence="2" type="ORF">BZG36_05481</name>
</gene>
<dbReference type="EMBL" id="MVBO01000241">
    <property type="protein sequence ID" value="OZJ01780.1"/>
    <property type="molecule type" value="Genomic_DNA"/>
</dbReference>
<protein>
    <submittedName>
        <fullName evidence="2">Uncharacterized protein</fullName>
    </submittedName>
</protein>
<evidence type="ECO:0000313" key="3">
    <source>
        <dbReference type="Proteomes" id="UP000242875"/>
    </source>
</evidence>